<evidence type="ECO:0000313" key="3">
    <source>
        <dbReference type="Proteomes" id="UP000319949"/>
    </source>
</evidence>
<proteinExistence type="predicted"/>
<keyword evidence="1" id="KW-0472">Membrane</keyword>
<dbReference type="EMBL" id="VITK01000007">
    <property type="protein sequence ID" value="TWA96181.1"/>
    <property type="molecule type" value="Genomic_DNA"/>
</dbReference>
<evidence type="ECO:0000313" key="2">
    <source>
        <dbReference type="EMBL" id="TWA96181.1"/>
    </source>
</evidence>
<dbReference type="STRING" id="1803665.GCA_001641335_06873"/>
<dbReference type="AlphaFoldDB" id="A0A560DGH0"/>
<reference evidence="2 3" key="1">
    <citation type="submission" date="2019-06" db="EMBL/GenBank/DDBJ databases">
        <title>Genomic Encyclopedia of Type Strains, Phase IV (KMG-V): Genome sequencing to study the core and pangenomes of soil and plant-associated prokaryotes.</title>
        <authorList>
            <person name="Whitman W."/>
        </authorList>
    </citation>
    <scope>NUCLEOTIDE SEQUENCE [LARGE SCALE GENOMIC DNA]</scope>
    <source>
        <strain evidence="2 3">BR 510</strain>
    </source>
</reference>
<keyword evidence="1" id="KW-0812">Transmembrane</keyword>
<organism evidence="2 3">
    <name type="scientific">Bradyrhizobium stylosanthis</name>
    <dbReference type="NCBI Taxonomy" id="1803665"/>
    <lineage>
        <taxon>Bacteria</taxon>
        <taxon>Pseudomonadati</taxon>
        <taxon>Pseudomonadota</taxon>
        <taxon>Alphaproteobacteria</taxon>
        <taxon>Hyphomicrobiales</taxon>
        <taxon>Nitrobacteraceae</taxon>
        <taxon>Bradyrhizobium</taxon>
    </lineage>
</organism>
<evidence type="ECO:0000256" key="1">
    <source>
        <dbReference type="SAM" id="Phobius"/>
    </source>
</evidence>
<name>A0A560DGH0_9BRAD</name>
<feature type="transmembrane region" description="Helical" evidence="1">
    <location>
        <begin position="43"/>
        <end position="64"/>
    </location>
</feature>
<keyword evidence="3" id="KW-1185">Reference proteome</keyword>
<keyword evidence="1" id="KW-1133">Transmembrane helix</keyword>
<dbReference type="Proteomes" id="UP000319949">
    <property type="component" value="Unassembled WGS sequence"/>
</dbReference>
<accession>A0A560DGH0</accession>
<sequence length="66" mass="7092">MARFFGELLFELARSLIGGLLERAVLKAGAWLDARVPGRRTRIVVGLLLGVAAYFLIPVLAGLLGL</sequence>
<gene>
    <name evidence="2" type="ORF">FBZ96_107375</name>
</gene>
<comment type="caution">
    <text evidence="2">The sequence shown here is derived from an EMBL/GenBank/DDBJ whole genome shotgun (WGS) entry which is preliminary data.</text>
</comment>
<dbReference type="OrthoDB" id="8250872at2"/>
<protein>
    <submittedName>
        <fullName evidence="2">Uncharacterized protein</fullName>
    </submittedName>
</protein>
<dbReference type="RefSeq" id="WP_145667289.1">
    <property type="nucleotide sequence ID" value="NZ_VITK01000007.1"/>
</dbReference>